<feature type="transmembrane region" description="Helical" evidence="2">
    <location>
        <begin position="12"/>
        <end position="34"/>
    </location>
</feature>
<feature type="transmembrane region" description="Helical" evidence="2">
    <location>
        <begin position="40"/>
        <end position="61"/>
    </location>
</feature>
<organism evidence="4 5">
    <name type="scientific">Halococcus thailandensis JCM 13552</name>
    <dbReference type="NCBI Taxonomy" id="1227457"/>
    <lineage>
        <taxon>Archaea</taxon>
        <taxon>Methanobacteriati</taxon>
        <taxon>Methanobacteriota</taxon>
        <taxon>Stenosarchaea group</taxon>
        <taxon>Halobacteria</taxon>
        <taxon>Halobacteriales</taxon>
        <taxon>Halococcaceae</taxon>
        <taxon>Halococcus</taxon>
    </lineage>
</organism>
<dbReference type="InterPro" id="IPR014529">
    <property type="entry name" value="UCP026631"/>
</dbReference>
<dbReference type="Pfam" id="PF03703">
    <property type="entry name" value="bPH_2"/>
    <property type="match status" value="3"/>
</dbReference>
<dbReference type="PANTHER" id="PTHR34473:SF3">
    <property type="entry name" value="TRANSMEMBRANE PROTEIN-RELATED"/>
    <property type="match status" value="1"/>
</dbReference>
<dbReference type="EMBL" id="AOMF01000165">
    <property type="protein sequence ID" value="EMA51521.1"/>
    <property type="molecule type" value="Genomic_DNA"/>
</dbReference>
<proteinExistence type="predicted"/>
<keyword evidence="2" id="KW-1133">Transmembrane helix</keyword>
<gene>
    <name evidence="4" type="ORF">C451_14690</name>
</gene>
<dbReference type="PIRSF" id="PIRSF026631">
    <property type="entry name" value="UCP026631"/>
    <property type="match status" value="1"/>
</dbReference>
<feature type="transmembrane region" description="Helical" evidence="2">
    <location>
        <begin position="349"/>
        <end position="373"/>
    </location>
</feature>
<feature type="region of interest" description="Disordered" evidence="1">
    <location>
        <begin position="143"/>
        <end position="162"/>
    </location>
</feature>
<comment type="caution">
    <text evidence="4">The sequence shown here is derived from an EMBL/GenBank/DDBJ whole genome shotgun (WGS) entry which is preliminary data.</text>
</comment>
<dbReference type="InterPro" id="IPR005182">
    <property type="entry name" value="YdbS-like_PH"/>
</dbReference>
<evidence type="ECO:0000313" key="4">
    <source>
        <dbReference type="EMBL" id="EMA51521.1"/>
    </source>
</evidence>
<evidence type="ECO:0000256" key="2">
    <source>
        <dbReference type="SAM" id="Phobius"/>
    </source>
</evidence>
<evidence type="ECO:0000313" key="5">
    <source>
        <dbReference type="Proteomes" id="UP000011680"/>
    </source>
</evidence>
<feature type="domain" description="YdbS-like PH" evidence="3">
    <location>
        <begin position="63"/>
        <end position="140"/>
    </location>
</feature>
<dbReference type="OrthoDB" id="107421at2157"/>
<dbReference type="RefSeq" id="WP_007741647.1">
    <property type="nucleotide sequence ID" value="NZ_AOMF01000165.1"/>
</dbReference>
<reference evidence="4 5" key="1">
    <citation type="journal article" date="2014" name="PLoS Genet.">
        <title>Phylogenetically driven sequencing of extremely halophilic archaea reveals strategies for static and dynamic osmo-response.</title>
        <authorList>
            <person name="Becker E.A."/>
            <person name="Seitzer P.M."/>
            <person name="Tritt A."/>
            <person name="Larsen D."/>
            <person name="Krusor M."/>
            <person name="Yao A.I."/>
            <person name="Wu D."/>
            <person name="Madern D."/>
            <person name="Eisen J.A."/>
            <person name="Darling A.E."/>
            <person name="Facciotti M.T."/>
        </authorList>
    </citation>
    <scope>NUCLEOTIDE SEQUENCE [LARGE SCALE GENOMIC DNA]</scope>
    <source>
        <strain evidence="4 5">JCM 13552</strain>
    </source>
</reference>
<dbReference type="STRING" id="1227457.C451_14690"/>
<sequence length="521" mass="57050">MKLHPLSLVFRALPRGVQLGSFGFFAVTVATTTVAAVPGWFALTVIATIGGFLVGVGYELLYYRRFEYELTADTLDIGSGVLSRREREIPIRRVQNVDISRGIVQRALSIAAVGIETAGGGETEADLRYVSYEEAKRLQHDIRRRKRGASDEPTTDEGESESQGELLFALTHRNLVILGLVAPDLRALLPVLFFAVPTLGISIPDLLAESGAFGVGPRGAALAIVSWVGTAAVTAARYYEFRLTRFGDELRYERGLLSRYDGSIPIDKIQQIDIRENVLMRRLGYGSLAVETAGYTPGEGPSGGSEAAIPLAERERVLAFARSIDGFAFDDPDFSRPPRRARRRYAVRYALVIAVITGVLYALRAGVATAVVGRSLGGWSTLLDYWYLPLVGLVAVPFAAHYKWLSRGYDVGAEHVLTRNGFWRRTIAVVPAYRIQTVIQTATPFQRWRSLASVAIDTAGSLSVTDRGARAVDFDAGEATTLRETVRRRLDESLALRRDVSTTNDPADDVPDRVSGDEDHA</sequence>
<feature type="region of interest" description="Disordered" evidence="1">
    <location>
        <begin position="497"/>
        <end position="521"/>
    </location>
</feature>
<evidence type="ECO:0000259" key="3">
    <source>
        <dbReference type="Pfam" id="PF03703"/>
    </source>
</evidence>
<feature type="compositionally biased region" description="Basic and acidic residues" evidence="1">
    <location>
        <begin position="510"/>
        <end position="521"/>
    </location>
</feature>
<feature type="transmembrane region" description="Helical" evidence="2">
    <location>
        <begin position="219"/>
        <end position="239"/>
    </location>
</feature>
<dbReference type="eggNOG" id="arCOG04619">
    <property type="taxonomic scope" value="Archaea"/>
</dbReference>
<accession>M0N120</accession>
<feature type="transmembrane region" description="Helical" evidence="2">
    <location>
        <begin position="385"/>
        <end position="405"/>
    </location>
</feature>
<dbReference type="AlphaFoldDB" id="M0N120"/>
<dbReference type="PATRIC" id="fig|1227457.3.peg.2827"/>
<keyword evidence="2" id="KW-0472">Membrane</keyword>
<evidence type="ECO:0000256" key="1">
    <source>
        <dbReference type="SAM" id="MobiDB-lite"/>
    </source>
</evidence>
<feature type="compositionally biased region" description="Acidic residues" evidence="1">
    <location>
        <begin position="153"/>
        <end position="162"/>
    </location>
</feature>
<feature type="transmembrane region" description="Helical" evidence="2">
    <location>
        <begin position="187"/>
        <end position="207"/>
    </location>
</feature>
<feature type="domain" description="YdbS-like PH" evidence="3">
    <location>
        <begin position="404"/>
        <end position="485"/>
    </location>
</feature>
<feature type="domain" description="YdbS-like PH" evidence="3">
    <location>
        <begin position="238"/>
        <end position="322"/>
    </location>
</feature>
<keyword evidence="5" id="KW-1185">Reference proteome</keyword>
<keyword evidence="2" id="KW-0812">Transmembrane</keyword>
<dbReference type="PANTHER" id="PTHR34473">
    <property type="entry name" value="UPF0699 TRANSMEMBRANE PROTEIN YDBS"/>
    <property type="match status" value="1"/>
</dbReference>
<name>M0N120_9EURY</name>
<dbReference type="Proteomes" id="UP000011680">
    <property type="component" value="Unassembled WGS sequence"/>
</dbReference>
<protein>
    <submittedName>
        <fullName evidence="4">Membrane-flanked domain protein</fullName>
    </submittedName>
</protein>